<accession>A0A2V3V026</accession>
<feature type="transmembrane region" description="Helical" evidence="7">
    <location>
        <begin position="157"/>
        <end position="176"/>
    </location>
</feature>
<reference evidence="8 9" key="1">
    <citation type="submission" date="2018-05" db="EMBL/GenBank/DDBJ databases">
        <title>Genomic Encyclopedia of Type Strains, Phase IV (KMG-IV): sequencing the most valuable type-strain genomes for metagenomic binning, comparative biology and taxonomic classification.</title>
        <authorList>
            <person name="Goeker M."/>
        </authorList>
    </citation>
    <scope>NUCLEOTIDE SEQUENCE [LARGE SCALE GENOMIC DNA]</scope>
    <source>
        <strain evidence="8 9">DSM 3183</strain>
    </source>
</reference>
<keyword evidence="9" id="KW-1185">Reference proteome</keyword>
<evidence type="ECO:0000313" key="8">
    <source>
        <dbReference type="EMBL" id="PXW74444.1"/>
    </source>
</evidence>
<feature type="transmembrane region" description="Helical" evidence="7">
    <location>
        <begin position="322"/>
        <end position="345"/>
    </location>
</feature>
<feature type="transmembrane region" description="Helical" evidence="7">
    <location>
        <begin position="118"/>
        <end position="137"/>
    </location>
</feature>
<keyword evidence="3" id="KW-0813">Transport</keyword>
<gene>
    <name evidence="8" type="ORF">C7451_108105</name>
</gene>
<keyword evidence="5 7" id="KW-1133">Transmembrane helix</keyword>
<name>A0A2V3V026_9SPHN</name>
<feature type="transmembrane region" description="Helical" evidence="7">
    <location>
        <begin position="280"/>
        <end position="302"/>
    </location>
</feature>
<comment type="caution">
    <text evidence="8">The sequence shown here is derived from an EMBL/GenBank/DDBJ whole genome shotgun (WGS) entry which is preliminary data.</text>
</comment>
<dbReference type="PANTHER" id="PTHR48086:SF8">
    <property type="entry name" value="MONOCARBOXYLIC ACID PERMEASE"/>
    <property type="match status" value="1"/>
</dbReference>
<protein>
    <submittedName>
        <fullName evidence="8">SSS family solute:Na+ symporter</fullName>
    </submittedName>
</protein>
<evidence type="ECO:0000256" key="6">
    <source>
        <dbReference type="ARBA" id="ARBA00023136"/>
    </source>
</evidence>
<comment type="similarity">
    <text evidence="2">Belongs to the sodium:solute symporter (SSF) (TC 2.A.21) family.</text>
</comment>
<feature type="transmembrane region" description="Helical" evidence="7">
    <location>
        <begin position="429"/>
        <end position="450"/>
    </location>
</feature>
<feature type="transmembrane region" description="Helical" evidence="7">
    <location>
        <begin position="456"/>
        <end position="473"/>
    </location>
</feature>
<dbReference type="RefSeq" id="WP_110299132.1">
    <property type="nucleotide sequence ID" value="NZ_QJJM01000008.1"/>
</dbReference>
<feature type="transmembrane region" description="Helical" evidence="7">
    <location>
        <begin position="188"/>
        <end position="211"/>
    </location>
</feature>
<sequence length="496" mass="51433">MILGVTLLVVLGTIIGAVLYGRAQSKARSVEDWALGGRRMGTLIFWFLNAGEIYTTFAVLGISGFAWAYGAPAYLAFCSVSLSAAIGYWLMPKIWAAGRARALVTQADFFADHYRARWLGVVVAIVGIAALVVYVQIQITALGLILRMTLGTDVSPAMAAVLAAAAMLAFVFLAGLRSAAFAAGVKDVLMLVLVIALSATVAGIVGASSMADVYARAQDAFPGIGKLPGLKADSGLSTTWLMTSALNVALANWIFPHMFQLSYSAATEDAIRRNAIFQPIYSLSYFFIILLGLAALLAGTIPPDGDINAVLLQFVSDRYPPWLVGLLAGTACLLALVPGSVLLLTAGSIFARNVVAPLYPAMSDRAGLLASRLSMVGAAAIAVYLTLGGNRSLVEIGLSAYGAIGLLAPGVFLAFLWPRTSAVAVAGGLVAGYALLVTPPGEAWIAATFVEWEPGLVAMGAALIVTVAISLVAPRRAGAPDTLPLTPPLASQGEAA</sequence>
<evidence type="ECO:0000256" key="1">
    <source>
        <dbReference type="ARBA" id="ARBA00004141"/>
    </source>
</evidence>
<feature type="transmembrane region" description="Helical" evidence="7">
    <location>
        <begin position="366"/>
        <end position="386"/>
    </location>
</feature>
<dbReference type="InterPro" id="IPR001734">
    <property type="entry name" value="Na/solute_symporter"/>
</dbReference>
<evidence type="ECO:0000256" key="2">
    <source>
        <dbReference type="ARBA" id="ARBA00006434"/>
    </source>
</evidence>
<dbReference type="Proteomes" id="UP000248014">
    <property type="component" value="Unassembled WGS sequence"/>
</dbReference>
<dbReference type="PROSITE" id="PS50283">
    <property type="entry name" value="NA_SOLUT_SYMP_3"/>
    <property type="match status" value="1"/>
</dbReference>
<dbReference type="EMBL" id="QJJM01000008">
    <property type="protein sequence ID" value="PXW74444.1"/>
    <property type="molecule type" value="Genomic_DNA"/>
</dbReference>
<feature type="transmembrane region" description="Helical" evidence="7">
    <location>
        <begin position="398"/>
        <end position="417"/>
    </location>
</feature>
<dbReference type="GO" id="GO:0005886">
    <property type="term" value="C:plasma membrane"/>
    <property type="evidence" value="ECO:0007669"/>
    <property type="project" value="TreeGrafter"/>
</dbReference>
<dbReference type="OrthoDB" id="9810181at2"/>
<keyword evidence="4 7" id="KW-0812">Transmembrane</keyword>
<feature type="transmembrane region" description="Helical" evidence="7">
    <location>
        <begin position="73"/>
        <end position="91"/>
    </location>
</feature>
<dbReference type="PANTHER" id="PTHR48086">
    <property type="entry name" value="SODIUM/PROLINE SYMPORTER-RELATED"/>
    <property type="match status" value="1"/>
</dbReference>
<dbReference type="InterPro" id="IPR038377">
    <property type="entry name" value="Na/Glc_symporter_sf"/>
</dbReference>
<dbReference type="Gene3D" id="1.20.1730.10">
    <property type="entry name" value="Sodium/glucose cotransporter"/>
    <property type="match status" value="1"/>
</dbReference>
<dbReference type="AlphaFoldDB" id="A0A2V3V026"/>
<feature type="transmembrane region" description="Helical" evidence="7">
    <location>
        <begin position="6"/>
        <end position="23"/>
    </location>
</feature>
<comment type="subcellular location">
    <subcellularLocation>
        <location evidence="1">Membrane</location>
        <topology evidence="1">Multi-pass membrane protein</topology>
    </subcellularLocation>
</comment>
<evidence type="ECO:0000313" key="9">
    <source>
        <dbReference type="Proteomes" id="UP000248014"/>
    </source>
</evidence>
<evidence type="ECO:0000256" key="7">
    <source>
        <dbReference type="SAM" id="Phobius"/>
    </source>
</evidence>
<dbReference type="GO" id="GO:0022857">
    <property type="term" value="F:transmembrane transporter activity"/>
    <property type="evidence" value="ECO:0007669"/>
    <property type="project" value="InterPro"/>
</dbReference>
<organism evidence="8 9">
    <name type="scientific">Blastomonas natatoria</name>
    <dbReference type="NCBI Taxonomy" id="34015"/>
    <lineage>
        <taxon>Bacteria</taxon>
        <taxon>Pseudomonadati</taxon>
        <taxon>Pseudomonadota</taxon>
        <taxon>Alphaproteobacteria</taxon>
        <taxon>Sphingomonadales</taxon>
        <taxon>Sphingomonadaceae</taxon>
        <taxon>Blastomonas</taxon>
    </lineage>
</organism>
<dbReference type="InterPro" id="IPR050277">
    <property type="entry name" value="Sodium:Solute_Symporter"/>
</dbReference>
<evidence type="ECO:0000256" key="3">
    <source>
        <dbReference type="ARBA" id="ARBA00022448"/>
    </source>
</evidence>
<evidence type="ECO:0000256" key="5">
    <source>
        <dbReference type="ARBA" id="ARBA00022989"/>
    </source>
</evidence>
<feature type="transmembrane region" description="Helical" evidence="7">
    <location>
        <begin position="43"/>
        <end position="67"/>
    </location>
</feature>
<keyword evidence="6 7" id="KW-0472">Membrane</keyword>
<feature type="transmembrane region" description="Helical" evidence="7">
    <location>
        <begin position="240"/>
        <end position="259"/>
    </location>
</feature>
<evidence type="ECO:0000256" key="4">
    <source>
        <dbReference type="ARBA" id="ARBA00022692"/>
    </source>
</evidence>
<proteinExistence type="inferred from homology"/>